<dbReference type="EMBL" id="JBBMFJ010000012">
    <property type="protein sequence ID" value="MEQ2563002.1"/>
    <property type="molecule type" value="Genomic_DNA"/>
</dbReference>
<gene>
    <name evidence="1" type="ORF">WMO41_07475</name>
</gene>
<evidence type="ECO:0000313" key="2">
    <source>
        <dbReference type="Proteomes" id="UP001437460"/>
    </source>
</evidence>
<proteinExistence type="predicted"/>
<dbReference type="Proteomes" id="UP001437460">
    <property type="component" value="Unassembled WGS sequence"/>
</dbReference>
<comment type="caution">
    <text evidence="1">The sequence shown here is derived from an EMBL/GenBank/DDBJ whole genome shotgun (WGS) entry which is preliminary data.</text>
</comment>
<sequence>MNTKEPVPARYDVELNMTSGAIPLSMEADFLLPLCELVAGGKEGLQPIEKTVIDRCVIWHHVVPERARLIKYKRACLFR</sequence>
<dbReference type="RefSeq" id="WP_349229224.1">
    <property type="nucleotide sequence ID" value="NZ_JBBMFJ010000012.1"/>
</dbReference>
<name>A0ABV1HL05_9FIRM</name>
<accession>A0ABV1HL05</accession>
<keyword evidence="2" id="KW-1185">Reference proteome</keyword>
<organism evidence="1 2">
    <name type="scientific">Ventrimonas faecis</name>
    <dbReference type="NCBI Taxonomy" id="3133170"/>
    <lineage>
        <taxon>Bacteria</taxon>
        <taxon>Bacillati</taxon>
        <taxon>Bacillota</taxon>
        <taxon>Clostridia</taxon>
        <taxon>Lachnospirales</taxon>
        <taxon>Lachnospiraceae</taxon>
        <taxon>Ventrimonas</taxon>
    </lineage>
</organism>
<protein>
    <submittedName>
        <fullName evidence="1">Uncharacterized protein</fullName>
    </submittedName>
</protein>
<reference evidence="1 2" key="1">
    <citation type="submission" date="2024-03" db="EMBL/GenBank/DDBJ databases">
        <title>Human intestinal bacterial collection.</title>
        <authorList>
            <person name="Pauvert C."/>
            <person name="Hitch T.C.A."/>
            <person name="Clavel T."/>
        </authorList>
    </citation>
    <scope>NUCLEOTIDE SEQUENCE [LARGE SCALE GENOMIC DNA]</scope>
    <source>
        <strain evidence="1 2">CLA-AP-H27</strain>
    </source>
</reference>
<evidence type="ECO:0000313" key="1">
    <source>
        <dbReference type="EMBL" id="MEQ2563002.1"/>
    </source>
</evidence>